<dbReference type="InterPro" id="IPR018062">
    <property type="entry name" value="HTH_AraC-typ_CS"/>
</dbReference>
<dbReference type="Gene3D" id="1.10.10.60">
    <property type="entry name" value="Homeodomain-like"/>
    <property type="match status" value="2"/>
</dbReference>
<keyword evidence="4" id="KW-0812">Transmembrane</keyword>
<reference evidence="7" key="1">
    <citation type="journal article" date="2019" name="Int. J. Syst. Evol. Microbiol.">
        <title>The Global Catalogue of Microorganisms (GCM) 10K type strain sequencing project: providing services to taxonomists for standard genome sequencing and annotation.</title>
        <authorList>
            <consortium name="The Broad Institute Genomics Platform"/>
            <consortium name="The Broad Institute Genome Sequencing Center for Infectious Disease"/>
            <person name="Wu L."/>
            <person name="Ma J."/>
        </authorList>
    </citation>
    <scope>NUCLEOTIDE SEQUENCE [LARGE SCALE GENOMIC DNA]</scope>
    <source>
        <strain evidence="7">KCTC 32239</strain>
    </source>
</reference>
<accession>A0ABQ3ALH7</accession>
<evidence type="ECO:0000313" key="7">
    <source>
        <dbReference type="Proteomes" id="UP000619761"/>
    </source>
</evidence>
<dbReference type="InterPro" id="IPR020449">
    <property type="entry name" value="Tscrpt_reg_AraC-type_HTH"/>
</dbReference>
<name>A0ABQ3ALH7_9GAMM</name>
<dbReference type="EMBL" id="BMYZ01000001">
    <property type="protein sequence ID" value="GGY61085.1"/>
    <property type="molecule type" value="Genomic_DNA"/>
</dbReference>
<keyword evidence="4" id="KW-0472">Membrane</keyword>
<dbReference type="SMART" id="SM00342">
    <property type="entry name" value="HTH_ARAC"/>
    <property type="match status" value="1"/>
</dbReference>
<dbReference type="SUPFAM" id="SSF46689">
    <property type="entry name" value="Homeodomain-like"/>
    <property type="match status" value="1"/>
</dbReference>
<dbReference type="PANTHER" id="PTHR43280:SF27">
    <property type="entry name" value="TRANSCRIPTIONAL REGULATOR MTLR"/>
    <property type="match status" value="1"/>
</dbReference>
<evidence type="ECO:0000256" key="4">
    <source>
        <dbReference type="SAM" id="Phobius"/>
    </source>
</evidence>
<dbReference type="Proteomes" id="UP000619761">
    <property type="component" value="Unassembled WGS sequence"/>
</dbReference>
<keyword evidence="4" id="KW-1133">Transmembrane helix</keyword>
<sequence>MDSTRGGASTARLEDDKFSLSFEFKLSRQAQYPNAAHEMRFDTGNQSDLVDLSQYDQLSFSAKCAPANIIMFSAHIFEEKLTVPTDPDTYRGPVTFFSCNENWKHIELDLTRLETPQWWFDKYKLALSKKEYKLDKVHKLTFGSTFQSPFDVNAKVQLQEIVLSGRDWFYLYLLGGFLLAVWGGYGFWFFNRHTRAVITELRDKIQRDRPLVAYQQLSVEPHRDKEKSAILHFMATNYSNADLSLESMAATIGVSRTKINDILKTELGFTFTGYLNKLRLTEAARLLAEKEDANIAEIAYSVGYKNVSYFNKLFKEEYNCTPKSFKGLCDRAPEADQ</sequence>
<keyword evidence="2" id="KW-0238">DNA-binding</keyword>
<dbReference type="Pfam" id="PF12833">
    <property type="entry name" value="HTH_18"/>
    <property type="match status" value="1"/>
</dbReference>
<protein>
    <recommendedName>
        <fullName evidence="5">HTH araC/xylS-type domain-containing protein</fullName>
    </recommendedName>
</protein>
<evidence type="ECO:0000256" key="1">
    <source>
        <dbReference type="ARBA" id="ARBA00023015"/>
    </source>
</evidence>
<dbReference type="InterPro" id="IPR009057">
    <property type="entry name" value="Homeodomain-like_sf"/>
</dbReference>
<dbReference type="PROSITE" id="PS00041">
    <property type="entry name" value="HTH_ARAC_FAMILY_1"/>
    <property type="match status" value="1"/>
</dbReference>
<keyword evidence="1" id="KW-0805">Transcription regulation</keyword>
<dbReference type="PRINTS" id="PR00032">
    <property type="entry name" value="HTHARAC"/>
</dbReference>
<evidence type="ECO:0000259" key="5">
    <source>
        <dbReference type="PROSITE" id="PS01124"/>
    </source>
</evidence>
<dbReference type="InterPro" id="IPR018060">
    <property type="entry name" value="HTH_AraC"/>
</dbReference>
<comment type="caution">
    <text evidence="6">The sequence shown here is derived from an EMBL/GenBank/DDBJ whole genome shotgun (WGS) entry which is preliminary data.</text>
</comment>
<gene>
    <name evidence="6" type="ORF">GCM10011613_00550</name>
</gene>
<evidence type="ECO:0000256" key="2">
    <source>
        <dbReference type="ARBA" id="ARBA00023125"/>
    </source>
</evidence>
<dbReference type="PANTHER" id="PTHR43280">
    <property type="entry name" value="ARAC-FAMILY TRANSCRIPTIONAL REGULATOR"/>
    <property type="match status" value="1"/>
</dbReference>
<dbReference type="PROSITE" id="PS01124">
    <property type="entry name" value="HTH_ARAC_FAMILY_2"/>
    <property type="match status" value="1"/>
</dbReference>
<keyword evidence="7" id="KW-1185">Reference proteome</keyword>
<evidence type="ECO:0000313" key="6">
    <source>
        <dbReference type="EMBL" id="GGY61085.1"/>
    </source>
</evidence>
<feature type="domain" description="HTH araC/xylS-type" evidence="5">
    <location>
        <begin position="228"/>
        <end position="328"/>
    </location>
</feature>
<organism evidence="6 7">
    <name type="scientific">Cellvibrio zantedeschiae</name>
    <dbReference type="NCBI Taxonomy" id="1237077"/>
    <lineage>
        <taxon>Bacteria</taxon>
        <taxon>Pseudomonadati</taxon>
        <taxon>Pseudomonadota</taxon>
        <taxon>Gammaproteobacteria</taxon>
        <taxon>Cellvibrionales</taxon>
        <taxon>Cellvibrionaceae</taxon>
        <taxon>Cellvibrio</taxon>
    </lineage>
</organism>
<feature type="transmembrane region" description="Helical" evidence="4">
    <location>
        <begin position="168"/>
        <end position="190"/>
    </location>
</feature>
<proteinExistence type="predicted"/>
<dbReference type="RefSeq" id="WP_229837553.1">
    <property type="nucleotide sequence ID" value="NZ_BMYZ01000001.1"/>
</dbReference>
<keyword evidence="3" id="KW-0804">Transcription</keyword>
<evidence type="ECO:0000256" key="3">
    <source>
        <dbReference type="ARBA" id="ARBA00023163"/>
    </source>
</evidence>